<dbReference type="AlphaFoldDB" id="A0A975D9I6"/>
<dbReference type="RefSeq" id="WP_208830942.1">
    <property type="nucleotide sequence ID" value="NZ_CP072110.1"/>
</dbReference>
<dbReference type="Pfam" id="PF06097">
    <property type="entry name" value="DUF945"/>
    <property type="match status" value="1"/>
</dbReference>
<dbReference type="EMBL" id="CP072110">
    <property type="protein sequence ID" value="QTH63080.1"/>
    <property type="molecule type" value="Genomic_DNA"/>
</dbReference>
<evidence type="ECO:0000313" key="1">
    <source>
        <dbReference type="EMBL" id="QTH63080.1"/>
    </source>
</evidence>
<accession>A0A975D9I6</accession>
<dbReference type="Proteomes" id="UP000682739">
    <property type="component" value="Chromosome"/>
</dbReference>
<gene>
    <name evidence="1" type="ORF">J1N51_10030</name>
</gene>
<name>A0A975D9I6_9GAMM</name>
<evidence type="ECO:0000313" key="2">
    <source>
        <dbReference type="Proteomes" id="UP000682739"/>
    </source>
</evidence>
<dbReference type="InterPro" id="IPR010352">
    <property type="entry name" value="DUF945"/>
</dbReference>
<keyword evidence="2" id="KW-1185">Reference proteome</keyword>
<sequence>MSSLKTGLSVVAAAVVGTALIAPTFVGMTLESKVKERVELINNSAGYDAEIVEYKNQWFSSSAKIQLTLDLTAGNAATPDAENIELDPITAVIDLDAAHGPVIFNDGLQLDWVALTAKVDGKSVSSHITTEAEQPLYSFNLNASLLGNFDFNDKMAQFDFDCSSCETPLQVAVKEYAGAGSYDGQNFEYYGMGGDSTFDSPSGELSFSGVAFDLTAQTTIEKLVSMNLYDSEGSITMKNLTFNGIEGKPPVVLNELAVITKTDLNDDTGLADMIVGYSLEEFKDGTNDGSDFDLEMTFKQIDSKFFVAYETFLKESQTAIEQGTDAKAAAETFVDVAVLDLLKAEPKMDITKLNGTLPQGSFSGSMASQLIGIEAIPDQMDDRKFWLSHTVADAELEGDKSLFEHWAALTVASQIRANPQAKDMPEEQIVMIAQQQSATVLLSLVQQGLLVAEENKYRSTVSLKDLALTVNGKAMPLPF</sequence>
<proteinExistence type="predicted"/>
<reference evidence="1" key="1">
    <citation type="submission" date="2021-03" db="EMBL/GenBank/DDBJ databases">
        <title>Description of Psychrosphaera ytuae sp. nov. isolated from deep sea sediment of South China Sea.</title>
        <authorList>
            <person name="Zhang J."/>
            <person name="Xu X.-D."/>
        </authorList>
    </citation>
    <scope>NUCLEOTIDE SEQUENCE</scope>
    <source>
        <strain evidence="1">MTZ26</strain>
    </source>
</reference>
<protein>
    <submittedName>
        <fullName evidence="1">DUF945 family protein</fullName>
    </submittedName>
</protein>
<organism evidence="1 2">
    <name type="scientific">Psychrosphaera ytuae</name>
    <dbReference type="NCBI Taxonomy" id="2820710"/>
    <lineage>
        <taxon>Bacteria</taxon>
        <taxon>Pseudomonadati</taxon>
        <taxon>Pseudomonadota</taxon>
        <taxon>Gammaproteobacteria</taxon>
        <taxon>Alteromonadales</taxon>
        <taxon>Pseudoalteromonadaceae</taxon>
        <taxon>Psychrosphaera</taxon>
    </lineage>
</organism>
<dbReference type="KEGG" id="psym:J1N51_10030"/>